<gene>
    <name evidence="4" type="ORF">AB1Y20_009442</name>
</gene>
<evidence type="ECO:0000256" key="1">
    <source>
        <dbReference type="ARBA" id="ARBA00006484"/>
    </source>
</evidence>
<dbReference type="SUPFAM" id="SSF51735">
    <property type="entry name" value="NAD(P)-binding Rossmann-fold domains"/>
    <property type="match status" value="1"/>
</dbReference>
<name>A0AB34K523_PRYPA</name>
<protein>
    <recommendedName>
        <fullName evidence="6">Protochlorophyllide reductase</fullName>
    </recommendedName>
</protein>
<comment type="similarity">
    <text evidence="1">Belongs to the short-chain dehydrogenases/reductases (SDR) family.</text>
</comment>
<evidence type="ECO:0000313" key="5">
    <source>
        <dbReference type="Proteomes" id="UP001515480"/>
    </source>
</evidence>
<dbReference type="GO" id="GO:0016491">
    <property type="term" value="F:oxidoreductase activity"/>
    <property type="evidence" value="ECO:0007669"/>
    <property type="project" value="UniProtKB-KW"/>
</dbReference>
<dbReference type="AlphaFoldDB" id="A0AB34K523"/>
<organism evidence="4 5">
    <name type="scientific">Prymnesium parvum</name>
    <name type="common">Toxic golden alga</name>
    <dbReference type="NCBI Taxonomy" id="97485"/>
    <lineage>
        <taxon>Eukaryota</taxon>
        <taxon>Haptista</taxon>
        <taxon>Haptophyta</taxon>
        <taxon>Prymnesiophyceae</taxon>
        <taxon>Prymnesiales</taxon>
        <taxon>Prymnesiaceae</taxon>
        <taxon>Prymnesium</taxon>
    </lineage>
</organism>
<accession>A0AB34K523</accession>
<reference evidence="4 5" key="1">
    <citation type="journal article" date="2024" name="Science">
        <title>Giant polyketide synthase enzymes in the biosynthesis of giant marine polyether toxins.</title>
        <authorList>
            <person name="Fallon T.R."/>
            <person name="Shende V.V."/>
            <person name="Wierzbicki I.H."/>
            <person name="Pendleton A.L."/>
            <person name="Watervoot N.F."/>
            <person name="Auber R.P."/>
            <person name="Gonzalez D.J."/>
            <person name="Wisecaver J.H."/>
            <person name="Moore B.S."/>
        </authorList>
    </citation>
    <scope>NUCLEOTIDE SEQUENCE [LARGE SCALE GENOMIC DNA]</scope>
    <source>
        <strain evidence="4 5">12B1</strain>
    </source>
</reference>
<evidence type="ECO:0008006" key="6">
    <source>
        <dbReference type="Google" id="ProtNLM"/>
    </source>
</evidence>
<dbReference type="Proteomes" id="UP001515480">
    <property type="component" value="Unassembled WGS sequence"/>
</dbReference>
<dbReference type="PRINTS" id="PR00081">
    <property type="entry name" value="GDHRDH"/>
</dbReference>
<keyword evidence="5" id="KW-1185">Reference proteome</keyword>
<sequence>MDDVLSFAVFLLTGVPLIAMLSVLTPLLRLLRIFPRSLSIDEQSLAGKVVIVTGCNTGIGLQTAKLLAHKGAAVVMACRSVEKAAAAAAATSPGAGSFHPIELDLADLKSVTRFVRSFEDQFGASHLHALVCNAGVPAKLGTRTVQGFEMAFGVSFIGHFALVLELLPRLKRCGGRVVTLSSVMHRFAQPGCSANWNHAAFDTYPMHLRVFTSSYSDAKSAMVLLAVALRARGIASSAVNPGAAAVPCVAPIISAEPLEHLYLSPYWVPSRLPVLDLAGPFVGAFPNLSKPEQAGAQGVALDAERLWSWGETVLQASHDREAQSQLGRAS</sequence>
<dbReference type="InterPro" id="IPR002347">
    <property type="entry name" value="SDR_fam"/>
</dbReference>
<keyword evidence="2" id="KW-0560">Oxidoreductase</keyword>
<dbReference type="PANTHER" id="PTHR24320">
    <property type="entry name" value="RETINOL DEHYDROGENASE"/>
    <property type="match status" value="1"/>
</dbReference>
<evidence type="ECO:0000313" key="4">
    <source>
        <dbReference type="EMBL" id="KAL1528076.1"/>
    </source>
</evidence>
<evidence type="ECO:0000256" key="3">
    <source>
        <dbReference type="SAM" id="Phobius"/>
    </source>
</evidence>
<dbReference type="Pfam" id="PF00106">
    <property type="entry name" value="adh_short"/>
    <property type="match status" value="1"/>
</dbReference>
<evidence type="ECO:0000256" key="2">
    <source>
        <dbReference type="ARBA" id="ARBA00023002"/>
    </source>
</evidence>
<keyword evidence="3" id="KW-1133">Transmembrane helix</keyword>
<proteinExistence type="inferred from homology"/>
<keyword evidence="3" id="KW-0472">Membrane</keyword>
<dbReference type="EMBL" id="JBGBPQ010000002">
    <property type="protein sequence ID" value="KAL1528076.1"/>
    <property type="molecule type" value="Genomic_DNA"/>
</dbReference>
<dbReference type="InterPro" id="IPR036291">
    <property type="entry name" value="NAD(P)-bd_dom_sf"/>
</dbReference>
<dbReference type="PANTHER" id="PTHR24320:SF148">
    <property type="entry name" value="NAD(P)-BINDING ROSSMANN-FOLD SUPERFAMILY PROTEIN"/>
    <property type="match status" value="1"/>
</dbReference>
<comment type="caution">
    <text evidence="4">The sequence shown here is derived from an EMBL/GenBank/DDBJ whole genome shotgun (WGS) entry which is preliminary data.</text>
</comment>
<keyword evidence="3" id="KW-0812">Transmembrane</keyword>
<dbReference type="Gene3D" id="3.40.50.720">
    <property type="entry name" value="NAD(P)-binding Rossmann-like Domain"/>
    <property type="match status" value="1"/>
</dbReference>
<feature type="transmembrane region" description="Helical" evidence="3">
    <location>
        <begin position="6"/>
        <end position="28"/>
    </location>
</feature>